<proteinExistence type="predicted"/>
<protein>
    <submittedName>
        <fullName evidence="1">Uncharacterized protein</fullName>
    </submittedName>
</protein>
<organism evidence="1 2">
    <name type="scientific">Sarocladium strictum</name>
    <name type="common">Black bundle disease fungus</name>
    <name type="synonym">Acremonium strictum</name>
    <dbReference type="NCBI Taxonomy" id="5046"/>
    <lineage>
        <taxon>Eukaryota</taxon>
        <taxon>Fungi</taxon>
        <taxon>Dikarya</taxon>
        <taxon>Ascomycota</taxon>
        <taxon>Pezizomycotina</taxon>
        <taxon>Sordariomycetes</taxon>
        <taxon>Hypocreomycetidae</taxon>
        <taxon>Hypocreales</taxon>
        <taxon>Sarocladiaceae</taxon>
        <taxon>Sarocladium</taxon>
    </lineage>
</organism>
<reference evidence="1" key="1">
    <citation type="submission" date="2022-10" db="EMBL/GenBank/DDBJ databases">
        <title>Determination and structural analysis of whole genome sequence of Sarocladium strictum F4-1.</title>
        <authorList>
            <person name="Hu L."/>
            <person name="Jiang Y."/>
        </authorList>
    </citation>
    <scope>NUCLEOTIDE SEQUENCE</scope>
    <source>
        <strain evidence="1">F4-1</strain>
    </source>
</reference>
<dbReference type="Proteomes" id="UP001175261">
    <property type="component" value="Unassembled WGS sequence"/>
</dbReference>
<gene>
    <name evidence="1" type="ORF">NLU13_1204</name>
</gene>
<dbReference type="AlphaFoldDB" id="A0AA39GQI0"/>
<evidence type="ECO:0000313" key="2">
    <source>
        <dbReference type="Proteomes" id="UP001175261"/>
    </source>
</evidence>
<keyword evidence="2" id="KW-1185">Reference proteome</keyword>
<accession>A0AA39GQI0</accession>
<comment type="caution">
    <text evidence="1">The sequence shown here is derived from an EMBL/GenBank/DDBJ whole genome shotgun (WGS) entry which is preliminary data.</text>
</comment>
<sequence length="134" mass="15265">MSAHYGTQAANKLRLSSGPITISLLMHQSSIVARRFATSHKLPKATRPRPHQRNMVAPEDNNHEIGLYHEQGGSGRMSRESWNVVRWEVHPRSRDPCFYLEYSSVMQQPPCRRSAAYSSIMSQTLVHFIVSGLY</sequence>
<evidence type="ECO:0000313" key="1">
    <source>
        <dbReference type="EMBL" id="KAK0391705.1"/>
    </source>
</evidence>
<dbReference type="EMBL" id="JAPDFR010000001">
    <property type="protein sequence ID" value="KAK0391705.1"/>
    <property type="molecule type" value="Genomic_DNA"/>
</dbReference>
<name>A0AA39GQI0_SARSR</name>